<proteinExistence type="predicted"/>
<evidence type="ECO:0000256" key="1">
    <source>
        <dbReference type="SAM" id="SignalP"/>
    </source>
</evidence>
<gene>
    <name evidence="2" type="ORF">SAMN05192539_103552</name>
</gene>
<protein>
    <recommendedName>
        <fullName evidence="4">DUF3034 family protein</fullName>
    </recommendedName>
</protein>
<feature type="signal peptide" evidence="1">
    <location>
        <begin position="1"/>
        <end position="27"/>
    </location>
</feature>
<name>A0A1H7DXL8_9BURK</name>
<evidence type="ECO:0000313" key="3">
    <source>
        <dbReference type="Proteomes" id="UP000198866"/>
    </source>
</evidence>
<dbReference type="RefSeq" id="WP_090872256.1">
    <property type="nucleotide sequence ID" value="NZ_FNYE01000035.1"/>
</dbReference>
<dbReference type="AlphaFoldDB" id="A0A1H7DXL8"/>
<keyword evidence="3" id="KW-1185">Reference proteome</keyword>
<evidence type="ECO:0008006" key="4">
    <source>
        <dbReference type="Google" id="ProtNLM"/>
    </source>
</evidence>
<evidence type="ECO:0000313" key="2">
    <source>
        <dbReference type="EMBL" id="SEK05577.1"/>
    </source>
</evidence>
<organism evidence="2 3">
    <name type="scientific">Paraburkholderia diazotrophica</name>
    <dbReference type="NCBI Taxonomy" id="667676"/>
    <lineage>
        <taxon>Bacteria</taxon>
        <taxon>Pseudomonadati</taxon>
        <taxon>Pseudomonadota</taxon>
        <taxon>Betaproteobacteria</taxon>
        <taxon>Burkholderiales</taxon>
        <taxon>Burkholderiaceae</taxon>
        <taxon>Paraburkholderia</taxon>
    </lineage>
</organism>
<dbReference type="STRING" id="667676.SAMN05192539_103552"/>
<dbReference type="OrthoDB" id="9126735at2"/>
<dbReference type="Pfam" id="PF11231">
    <property type="entry name" value="DUF3034"/>
    <property type="match status" value="1"/>
</dbReference>
<sequence length="305" mass="31922">MRCRTPARAVANALLAALAIHASIVRAGEPAANDAPAVPLTGGKLLLTGGVSEIEGAAGGGLTPWAVIGGYGTASQLGANAHATYVHTQDFALTTYGALVGVANRVEISIARQVFDTRDAGAQLGLGSGFRFDMDTIGLKVRLFGDAVLDQDTWVPQIAAGIQFKHNEQGDVVKAVGATSTSGTDFYLSASKLLLAQSLLLNGTLRFTKANQFGLLGFGGDKSNAYHPEFEASVAYLLSRNVAVGAEYRSKPDNLGFAREQDAYDAFVAWAPTKHVSLTLAYVSLGDIATIRNQRGAYASLQVGF</sequence>
<keyword evidence="1" id="KW-0732">Signal</keyword>
<feature type="chain" id="PRO_5011720309" description="DUF3034 family protein" evidence="1">
    <location>
        <begin position="28"/>
        <end position="305"/>
    </location>
</feature>
<dbReference type="Proteomes" id="UP000198866">
    <property type="component" value="Unassembled WGS sequence"/>
</dbReference>
<accession>A0A1H7DXL8</accession>
<dbReference type="InterPro" id="IPR021393">
    <property type="entry name" value="DUF3034"/>
</dbReference>
<reference evidence="3" key="1">
    <citation type="submission" date="2016-10" db="EMBL/GenBank/DDBJ databases">
        <authorList>
            <person name="Varghese N."/>
            <person name="Submissions S."/>
        </authorList>
    </citation>
    <scope>NUCLEOTIDE SEQUENCE [LARGE SCALE GENOMIC DNA]</scope>
    <source>
        <strain evidence="3">LMG 26031</strain>
    </source>
</reference>
<dbReference type="EMBL" id="FNYE01000035">
    <property type="protein sequence ID" value="SEK05577.1"/>
    <property type="molecule type" value="Genomic_DNA"/>
</dbReference>